<dbReference type="Proteomes" id="UP001518140">
    <property type="component" value="Unassembled WGS sequence"/>
</dbReference>
<proteinExistence type="predicted"/>
<comment type="caution">
    <text evidence="2">The sequence shown here is derived from an EMBL/GenBank/DDBJ whole genome shotgun (WGS) entry which is preliminary data.</text>
</comment>
<dbReference type="RefSeq" id="WP_165337354.1">
    <property type="nucleotide sequence ID" value="NZ_JAAKZX010000001.1"/>
</dbReference>
<evidence type="ECO:0000256" key="1">
    <source>
        <dbReference type="SAM" id="MobiDB-lite"/>
    </source>
</evidence>
<sequence>MGKAITVGGAPAAPGRPDNAIELARALGDSTKLPTKQLTDTPALIAQEQDMLIKCESAIENLRFAFWAAGKALQVVRDARLYRAQFETFEEYTQTRWDITPQYAGKLIRTWRVAEALFQARPGGGLETIVSTKLGYGHAWALVPLVEEHSVQAAVYLYLGLLKAKGAGVTAALVQGAVETLPKAAVGHKAKTEDAVLAYLSSLEGETHSTPAADPRKAVRALAKAAKTFDAGTVQAALEHDPKRARTAVKSLIEALSSVSGVKVTFLEEDAEAAELEHGPEDSDEGTEGEAVPASAA</sequence>
<keyword evidence="3" id="KW-1185">Reference proteome</keyword>
<evidence type="ECO:0000313" key="3">
    <source>
        <dbReference type="Proteomes" id="UP001518140"/>
    </source>
</evidence>
<protein>
    <submittedName>
        <fullName evidence="2">Uncharacterized protein</fullName>
    </submittedName>
</protein>
<name>A0ABX0DLW6_9ACTN</name>
<organism evidence="2 3">
    <name type="scientific">Streptomyces ureilyticus</name>
    <dbReference type="NCBI Taxonomy" id="1775131"/>
    <lineage>
        <taxon>Bacteria</taxon>
        <taxon>Bacillati</taxon>
        <taxon>Actinomycetota</taxon>
        <taxon>Actinomycetes</taxon>
        <taxon>Kitasatosporales</taxon>
        <taxon>Streptomycetaceae</taxon>
        <taxon>Streptomyces</taxon>
    </lineage>
</organism>
<evidence type="ECO:0000313" key="2">
    <source>
        <dbReference type="EMBL" id="NGO40669.1"/>
    </source>
</evidence>
<gene>
    <name evidence="2" type="ORF">G6048_00355</name>
</gene>
<dbReference type="EMBL" id="JAAKZX010000001">
    <property type="protein sequence ID" value="NGO40669.1"/>
    <property type="molecule type" value="Genomic_DNA"/>
</dbReference>
<reference evidence="2 3" key="1">
    <citation type="submission" date="2020-02" db="EMBL/GenBank/DDBJ databases">
        <title>Whole-genome analyses of novel actinobacteria.</title>
        <authorList>
            <person name="Sahin N."/>
            <person name="Tokatli A."/>
        </authorList>
    </citation>
    <scope>NUCLEOTIDE SEQUENCE [LARGE SCALE GENOMIC DNA]</scope>
    <source>
        <strain evidence="2 3">YC419</strain>
    </source>
</reference>
<accession>A0ABX0DLW6</accession>
<feature type="region of interest" description="Disordered" evidence="1">
    <location>
        <begin position="270"/>
        <end position="297"/>
    </location>
</feature>